<organism evidence="1 2">
    <name type="scientific">Hygrophoropsis aurantiaca</name>
    <dbReference type="NCBI Taxonomy" id="72124"/>
    <lineage>
        <taxon>Eukaryota</taxon>
        <taxon>Fungi</taxon>
        <taxon>Dikarya</taxon>
        <taxon>Basidiomycota</taxon>
        <taxon>Agaricomycotina</taxon>
        <taxon>Agaricomycetes</taxon>
        <taxon>Agaricomycetidae</taxon>
        <taxon>Boletales</taxon>
        <taxon>Coniophorineae</taxon>
        <taxon>Hygrophoropsidaceae</taxon>
        <taxon>Hygrophoropsis</taxon>
    </lineage>
</organism>
<sequence>MALSPDERKLVSGGRGVALWDLKGRRVVWTKEESEVQGYCVAYSPDGRLIAASCLKVIKLLNAETGEQVRDPLQFGERAWCLAFSPDGTQLAAGSVRGNMSVFNMATGEIVDRFRAHIAAVTSLVYTPDGQQIITASIDGSIQVWDAATGQKIGDPMRHEGWNQQIALSRDGQRLAGASNDRTVRVLDLKTRRQIGGPLQVRDGRDFKSVARSPDGQFIRDLKVQKSHGSNSVAWSPDGRSIVAGHTGGGIYLWDSPQLDDHPVIPHAPALTTSSPPVLSTSRPRANSISSSILTVRSNPISTSHQT</sequence>
<evidence type="ECO:0000313" key="1">
    <source>
        <dbReference type="EMBL" id="KAH7904659.1"/>
    </source>
</evidence>
<protein>
    <submittedName>
        <fullName evidence="1">Quinon protein alcohol dehydrogenase-like superfamily</fullName>
    </submittedName>
</protein>
<dbReference type="EMBL" id="MU268399">
    <property type="protein sequence ID" value="KAH7904659.1"/>
    <property type="molecule type" value="Genomic_DNA"/>
</dbReference>
<gene>
    <name evidence="1" type="ORF">BJ138DRAFT_1166177</name>
</gene>
<dbReference type="Proteomes" id="UP000790377">
    <property type="component" value="Unassembled WGS sequence"/>
</dbReference>
<comment type="caution">
    <text evidence="1">The sequence shown here is derived from an EMBL/GenBank/DDBJ whole genome shotgun (WGS) entry which is preliminary data.</text>
</comment>
<name>A0ACB7ZU15_9AGAM</name>
<proteinExistence type="predicted"/>
<evidence type="ECO:0000313" key="2">
    <source>
        <dbReference type="Proteomes" id="UP000790377"/>
    </source>
</evidence>
<accession>A0ACB7ZU15</accession>
<keyword evidence="2" id="KW-1185">Reference proteome</keyword>
<reference evidence="1" key="1">
    <citation type="journal article" date="2021" name="New Phytol.">
        <title>Evolutionary innovations through gain and loss of genes in the ectomycorrhizal Boletales.</title>
        <authorList>
            <person name="Wu G."/>
            <person name="Miyauchi S."/>
            <person name="Morin E."/>
            <person name="Kuo A."/>
            <person name="Drula E."/>
            <person name="Varga T."/>
            <person name="Kohler A."/>
            <person name="Feng B."/>
            <person name="Cao Y."/>
            <person name="Lipzen A."/>
            <person name="Daum C."/>
            <person name="Hundley H."/>
            <person name="Pangilinan J."/>
            <person name="Johnson J."/>
            <person name="Barry K."/>
            <person name="LaButti K."/>
            <person name="Ng V."/>
            <person name="Ahrendt S."/>
            <person name="Min B."/>
            <person name="Choi I.G."/>
            <person name="Park H."/>
            <person name="Plett J.M."/>
            <person name="Magnuson J."/>
            <person name="Spatafora J.W."/>
            <person name="Nagy L.G."/>
            <person name="Henrissat B."/>
            <person name="Grigoriev I.V."/>
            <person name="Yang Z.L."/>
            <person name="Xu J."/>
            <person name="Martin F.M."/>
        </authorList>
    </citation>
    <scope>NUCLEOTIDE SEQUENCE</scope>
    <source>
        <strain evidence="1">ATCC 28755</strain>
    </source>
</reference>